<evidence type="ECO:0000313" key="2">
    <source>
        <dbReference type="Proteomes" id="UP000054107"/>
    </source>
</evidence>
<dbReference type="InterPro" id="IPR035992">
    <property type="entry name" value="Ricin_B-like_lectins"/>
</dbReference>
<evidence type="ECO:0000313" key="1">
    <source>
        <dbReference type="EMBL" id="CEP14815.1"/>
    </source>
</evidence>
<evidence type="ECO:0008006" key="3">
    <source>
        <dbReference type="Google" id="ProtNLM"/>
    </source>
</evidence>
<reference evidence="1 2" key="1">
    <citation type="submission" date="2014-09" db="EMBL/GenBank/DDBJ databases">
        <authorList>
            <person name="Ellenberger Sabrina"/>
        </authorList>
    </citation>
    <scope>NUCLEOTIDE SEQUENCE [LARGE SCALE GENOMIC DNA]</scope>
    <source>
        <strain evidence="1 2">CBS 412.66</strain>
    </source>
</reference>
<dbReference type="OrthoDB" id="9895617at2759"/>
<dbReference type="EMBL" id="LN731702">
    <property type="protein sequence ID" value="CEP14815.1"/>
    <property type="molecule type" value="Genomic_DNA"/>
</dbReference>
<sequence>MTIETNNFPKGYFYIISNMNGMALDIDMSEGVATAGTKLVTAPKKEEKLDRDTQLWIHQNGFLTNKAAGLVMDVGKSKNIVDLLKRHEHLYVDTMKTEDNADQRFGCSANGHIYTLCDHNEVVDIRGKDAEAGATIMIYKKAEDLENAMNQLWSFPLADPPQAVDSSDDDDDGSSFARLSAWFGSWTGWGSKKDNVLQEKELEKAHKKVYEKNKTNLSYEIIAGAVAVQAVKMYMDKKEEEGEDVHFKSAKQAVAAYAAKEMVKKFMERDDTDKDEKTEKKNQTLYQRMAEKAAVNYFESKYKE</sequence>
<dbReference type="STRING" id="35722.A0A0B7N8P1"/>
<proteinExistence type="predicted"/>
<gene>
    <name evidence="1" type="primary">PARPA_09000.1 scaffold 35302</name>
</gene>
<organism evidence="1 2">
    <name type="scientific">Parasitella parasitica</name>
    <dbReference type="NCBI Taxonomy" id="35722"/>
    <lineage>
        <taxon>Eukaryota</taxon>
        <taxon>Fungi</taxon>
        <taxon>Fungi incertae sedis</taxon>
        <taxon>Mucoromycota</taxon>
        <taxon>Mucoromycotina</taxon>
        <taxon>Mucoromycetes</taxon>
        <taxon>Mucorales</taxon>
        <taxon>Mucorineae</taxon>
        <taxon>Mucoraceae</taxon>
        <taxon>Parasitella</taxon>
    </lineage>
</organism>
<name>A0A0B7N8P1_9FUNG</name>
<dbReference type="Proteomes" id="UP000054107">
    <property type="component" value="Unassembled WGS sequence"/>
</dbReference>
<dbReference type="InterPro" id="IPR022234">
    <property type="entry name" value="DUF3759"/>
</dbReference>
<dbReference type="Pfam" id="PF12585">
    <property type="entry name" value="DUF3759"/>
    <property type="match status" value="1"/>
</dbReference>
<dbReference type="AlphaFoldDB" id="A0A0B7N8P1"/>
<dbReference type="Gene3D" id="2.80.10.50">
    <property type="match status" value="1"/>
</dbReference>
<dbReference type="SUPFAM" id="SSF50370">
    <property type="entry name" value="Ricin B-like lectins"/>
    <property type="match status" value="1"/>
</dbReference>
<protein>
    <recommendedName>
        <fullName evidence="3">Ricin B lectin domain-containing protein</fullName>
    </recommendedName>
</protein>
<accession>A0A0B7N8P1</accession>
<keyword evidence="2" id="KW-1185">Reference proteome</keyword>